<dbReference type="EMBL" id="PIQH01000009">
    <property type="protein sequence ID" value="RUO78889.1"/>
    <property type="molecule type" value="Genomic_DNA"/>
</dbReference>
<dbReference type="HAMAP" id="MF_00468">
    <property type="entry name" value="CysZ"/>
    <property type="match status" value="1"/>
</dbReference>
<gene>
    <name evidence="11" type="primary">cysZ</name>
    <name evidence="12" type="ORF">CWI84_10060</name>
</gene>
<dbReference type="InterPro" id="IPR050480">
    <property type="entry name" value="CysZ-like"/>
</dbReference>
<dbReference type="PANTHER" id="PTHR37468:SF1">
    <property type="entry name" value="SULFATE TRANSPORTER CYSZ"/>
    <property type="match status" value="1"/>
</dbReference>
<dbReference type="GO" id="GO:0009675">
    <property type="term" value="F:high-affinity sulfate:proton symporter activity"/>
    <property type="evidence" value="ECO:0007669"/>
    <property type="project" value="TreeGrafter"/>
</dbReference>
<dbReference type="Proteomes" id="UP000287996">
    <property type="component" value="Unassembled WGS sequence"/>
</dbReference>
<evidence type="ECO:0000256" key="7">
    <source>
        <dbReference type="ARBA" id="ARBA00022989"/>
    </source>
</evidence>
<evidence type="ECO:0000256" key="10">
    <source>
        <dbReference type="ARBA" id="ARBA00023192"/>
    </source>
</evidence>
<evidence type="ECO:0000256" key="5">
    <source>
        <dbReference type="ARBA" id="ARBA00022605"/>
    </source>
</evidence>
<evidence type="ECO:0000256" key="8">
    <source>
        <dbReference type="ARBA" id="ARBA00023032"/>
    </source>
</evidence>
<evidence type="ECO:0000256" key="6">
    <source>
        <dbReference type="ARBA" id="ARBA00022692"/>
    </source>
</evidence>
<comment type="caution">
    <text evidence="11">Lacks conserved residue(s) required for the propagation of feature annotation.</text>
</comment>
<protein>
    <recommendedName>
        <fullName evidence="11">Sulfate transporter CysZ</fullName>
    </recommendedName>
</protein>
<accession>A0A432ZLQ2</accession>
<keyword evidence="3 11" id="KW-1003">Cell membrane</keyword>
<sequence length="247" mass="28161">MQPYSQSGFAYIGQGFSLISQKGLKRFVIVPIIVNLLLFAAAFSWFFSMVGVYVDKLMNWLPSWMAWLEWLVWPFLVIAVLVLFSFVFTAITNIIAAPFNGLLSEKVERHLTGQGIGDDGLLGIIKDVPRTVGRELQKLMYYLPRAIGFFLLSLLLPVVGQIIWFLWVSWMMAIQYLDYPFDNHKLAFNTMRSALNQQRGRSFGFGIGIALLAIVPILNFFIMPVAICAATALWVDHLRERLITPYR</sequence>
<reference evidence="12 13" key="1">
    <citation type="journal article" date="2011" name="Front. Microbiol.">
        <title>Genomic signatures of strain selection and enhancement in Bacillus atrophaeus var. globigii, a historical biowarfare simulant.</title>
        <authorList>
            <person name="Gibbons H.S."/>
            <person name="Broomall S.M."/>
            <person name="McNew L.A."/>
            <person name="Daligault H."/>
            <person name="Chapman C."/>
            <person name="Bruce D."/>
            <person name="Karavis M."/>
            <person name="Krepps M."/>
            <person name="McGregor P.A."/>
            <person name="Hong C."/>
            <person name="Park K.H."/>
            <person name="Akmal A."/>
            <person name="Feldman A."/>
            <person name="Lin J.S."/>
            <person name="Chang W.E."/>
            <person name="Higgs B.W."/>
            <person name="Demirev P."/>
            <person name="Lindquist J."/>
            <person name="Liem A."/>
            <person name="Fochler E."/>
            <person name="Read T.D."/>
            <person name="Tapia R."/>
            <person name="Johnson S."/>
            <person name="Bishop-Lilly K.A."/>
            <person name="Detter C."/>
            <person name="Han C."/>
            <person name="Sozhamannan S."/>
            <person name="Rosenzweig C.N."/>
            <person name="Skowronski E.W."/>
        </authorList>
    </citation>
    <scope>NUCLEOTIDE SEQUENCE [LARGE SCALE GENOMIC DNA]</scope>
    <source>
        <strain evidence="12 13">CC-PW-9</strain>
    </source>
</reference>
<dbReference type="GO" id="GO:0000103">
    <property type="term" value="P:sulfate assimilation"/>
    <property type="evidence" value="ECO:0007669"/>
    <property type="project" value="InterPro"/>
</dbReference>
<evidence type="ECO:0000313" key="13">
    <source>
        <dbReference type="Proteomes" id="UP000287996"/>
    </source>
</evidence>
<dbReference type="NCBIfam" id="NF003433">
    <property type="entry name" value="PRK04949.1"/>
    <property type="match status" value="1"/>
</dbReference>
<dbReference type="GO" id="GO:0019344">
    <property type="term" value="P:cysteine biosynthetic process"/>
    <property type="evidence" value="ECO:0007669"/>
    <property type="project" value="UniProtKB-UniRule"/>
</dbReference>
<evidence type="ECO:0000256" key="2">
    <source>
        <dbReference type="ARBA" id="ARBA00022448"/>
    </source>
</evidence>
<comment type="function">
    <text evidence="11">High affinity, high specificity proton-dependent sulfate transporter, which mediates sulfate uptake. Provides the sulfur source for the cysteine synthesis pathway.</text>
</comment>
<comment type="caution">
    <text evidence="12">The sequence shown here is derived from an EMBL/GenBank/DDBJ whole genome shotgun (WGS) entry which is preliminary data.</text>
</comment>
<feature type="transmembrane region" description="Helical" evidence="11">
    <location>
        <begin position="202"/>
        <end position="235"/>
    </location>
</feature>
<keyword evidence="9 11" id="KW-0472">Membrane</keyword>
<dbReference type="AlphaFoldDB" id="A0A432ZLQ2"/>
<proteinExistence type="inferred from homology"/>
<evidence type="ECO:0000256" key="1">
    <source>
        <dbReference type="ARBA" id="ARBA00004141"/>
    </source>
</evidence>
<evidence type="ECO:0000256" key="3">
    <source>
        <dbReference type="ARBA" id="ARBA00022475"/>
    </source>
</evidence>
<keyword evidence="10 11" id="KW-0198">Cysteine biosynthesis</keyword>
<dbReference type="OrthoDB" id="5292355at2"/>
<comment type="subcellular location">
    <subcellularLocation>
        <location evidence="11">Cell inner membrane</location>
        <topology evidence="11">Multi-pass membrane protein</topology>
    </subcellularLocation>
    <subcellularLocation>
        <location evidence="1">Membrane</location>
        <topology evidence="1">Multi-pass membrane protein</topology>
    </subcellularLocation>
</comment>
<keyword evidence="5 11" id="KW-0028">Amino-acid biosynthesis</keyword>
<feature type="transmembrane region" description="Helical" evidence="11">
    <location>
        <begin position="27"/>
        <end position="50"/>
    </location>
</feature>
<evidence type="ECO:0000256" key="4">
    <source>
        <dbReference type="ARBA" id="ARBA00022519"/>
    </source>
</evidence>
<dbReference type="InterPro" id="IPR022985">
    <property type="entry name" value="Sulfate_CysZ"/>
</dbReference>
<keyword evidence="2 11" id="KW-0813">Transport</keyword>
<feature type="transmembrane region" description="Helical" evidence="11">
    <location>
        <begin position="70"/>
        <end position="96"/>
    </location>
</feature>
<evidence type="ECO:0000256" key="9">
    <source>
        <dbReference type="ARBA" id="ARBA00023136"/>
    </source>
</evidence>
<evidence type="ECO:0000313" key="12">
    <source>
        <dbReference type="EMBL" id="RUO78889.1"/>
    </source>
</evidence>
<keyword evidence="13" id="KW-1185">Reference proteome</keyword>
<keyword evidence="6 11" id="KW-0812">Transmembrane</keyword>
<dbReference type="InterPro" id="IPR059112">
    <property type="entry name" value="CysZ/EI24"/>
</dbReference>
<keyword evidence="8 11" id="KW-0764">Sulfate transport</keyword>
<dbReference type="RefSeq" id="WP_126842459.1">
    <property type="nucleotide sequence ID" value="NZ_PIQH01000009.1"/>
</dbReference>
<comment type="similarity">
    <text evidence="11">Belongs to the CysZ family.</text>
</comment>
<keyword evidence="7 11" id="KW-1133">Transmembrane helix</keyword>
<keyword evidence="4 11" id="KW-0997">Cell inner membrane</keyword>
<dbReference type="PANTHER" id="PTHR37468">
    <property type="entry name" value="SULFATE TRANSPORTER CYSZ"/>
    <property type="match status" value="1"/>
</dbReference>
<organism evidence="12 13">
    <name type="scientific">Idiomarina tyrosinivorans</name>
    <dbReference type="NCBI Taxonomy" id="1445662"/>
    <lineage>
        <taxon>Bacteria</taxon>
        <taxon>Pseudomonadati</taxon>
        <taxon>Pseudomonadota</taxon>
        <taxon>Gammaproteobacteria</taxon>
        <taxon>Alteromonadales</taxon>
        <taxon>Idiomarinaceae</taxon>
        <taxon>Idiomarina</taxon>
    </lineage>
</organism>
<dbReference type="GO" id="GO:0005886">
    <property type="term" value="C:plasma membrane"/>
    <property type="evidence" value="ECO:0007669"/>
    <property type="project" value="UniProtKB-SubCell"/>
</dbReference>
<evidence type="ECO:0000256" key="11">
    <source>
        <dbReference type="HAMAP-Rule" id="MF_00468"/>
    </source>
</evidence>
<name>A0A432ZLQ2_9GAMM</name>
<dbReference type="Pfam" id="PF07264">
    <property type="entry name" value="EI24"/>
    <property type="match status" value="1"/>
</dbReference>